<evidence type="ECO:0000259" key="8">
    <source>
        <dbReference type="PROSITE" id="PS50110"/>
    </source>
</evidence>
<dbReference type="Pfam" id="PF00072">
    <property type="entry name" value="Response_reg"/>
    <property type="match status" value="1"/>
</dbReference>
<dbReference type="EMBL" id="BMCT01000001">
    <property type="protein sequence ID" value="GGF47269.1"/>
    <property type="molecule type" value="Genomic_DNA"/>
</dbReference>
<evidence type="ECO:0000256" key="6">
    <source>
        <dbReference type="PROSITE-ProRule" id="PRU00169"/>
    </source>
</evidence>
<evidence type="ECO:0000313" key="10">
    <source>
        <dbReference type="Proteomes" id="UP000606044"/>
    </source>
</evidence>
<dbReference type="PRINTS" id="PR00038">
    <property type="entry name" value="HTHLUXR"/>
</dbReference>
<feature type="modified residue" description="4-aspartylphosphate" evidence="6">
    <location>
        <position position="59"/>
    </location>
</feature>
<dbReference type="InterPro" id="IPR036388">
    <property type="entry name" value="WH-like_DNA-bd_sf"/>
</dbReference>
<feature type="domain" description="Response regulatory" evidence="8">
    <location>
        <begin position="10"/>
        <end position="126"/>
    </location>
</feature>
<proteinExistence type="predicted"/>
<dbReference type="Gene3D" id="3.40.50.2300">
    <property type="match status" value="1"/>
</dbReference>
<dbReference type="InterPro" id="IPR016032">
    <property type="entry name" value="Sig_transdc_resp-reg_C-effctor"/>
</dbReference>
<dbReference type="CDD" id="cd19920">
    <property type="entry name" value="REC_PA4781-like"/>
    <property type="match status" value="1"/>
</dbReference>
<evidence type="ECO:0000256" key="2">
    <source>
        <dbReference type="ARBA" id="ARBA00023012"/>
    </source>
</evidence>
<accession>A0A917F509</accession>
<keyword evidence="1 6" id="KW-0597">Phosphoprotein</keyword>
<keyword evidence="5" id="KW-0804">Transcription</keyword>
<dbReference type="GO" id="GO:0005829">
    <property type="term" value="C:cytosol"/>
    <property type="evidence" value="ECO:0007669"/>
    <property type="project" value="TreeGrafter"/>
</dbReference>
<dbReference type="InterPro" id="IPR011006">
    <property type="entry name" value="CheY-like_superfamily"/>
</dbReference>
<organism evidence="9 10">
    <name type="scientific">Azorhizobium oxalatiphilum</name>
    <dbReference type="NCBI Taxonomy" id="980631"/>
    <lineage>
        <taxon>Bacteria</taxon>
        <taxon>Pseudomonadati</taxon>
        <taxon>Pseudomonadota</taxon>
        <taxon>Alphaproteobacteria</taxon>
        <taxon>Hyphomicrobiales</taxon>
        <taxon>Xanthobacteraceae</taxon>
        <taxon>Azorhizobium</taxon>
    </lineage>
</organism>
<name>A0A917F509_9HYPH</name>
<dbReference type="InterPro" id="IPR001789">
    <property type="entry name" value="Sig_transdc_resp-reg_receiver"/>
</dbReference>
<dbReference type="InterPro" id="IPR039420">
    <property type="entry name" value="WalR-like"/>
</dbReference>
<dbReference type="Pfam" id="PF00196">
    <property type="entry name" value="GerE"/>
    <property type="match status" value="1"/>
</dbReference>
<keyword evidence="3" id="KW-0805">Transcription regulation</keyword>
<dbReference type="GO" id="GO:0006355">
    <property type="term" value="P:regulation of DNA-templated transcription"/>
    <property type="evidence" value="ECO:0007669"/>
    <property type="project" value="InterPro"/>
</dbReference>
<sequence>MMHSAKRRDIVLVVDDSPETLSLLTDALEEAGITVLVAVEGANALALVEQITPDVILMDAMMPGMDGFETCRRLKTLKALSHVPVIFMTGLAETEHIVKGLDAGGVDYVTKPVVPGEIIARMRVHLANARQTQSAQVALDAAGRFLMSASLDGRVLWSTPQATRLIGGLFTALPGEGYMLPPAVLDWLTRVHAAPGTPSDSVAVADAAAGRSLKLTYVGQIGQQEVLLRVMDEARGKDEEVLRKALNVTQREAEVLVWIARGKPNRDIAEILGLSPRTVNKHLEQIYAKLGVENRAAAAAMAVRALAA</sequence>
<evidence type="ECO:0000256" key="4">
    <source>
        <dbReference type="ARBA" id="ARBA00023125"/>
    </source>
</evidence>
<evidence type="ECO:0000313" key="9">
    <source>
        <dbReference type="EMBL" id="GGF47269.1"/>
    </source>
</evidence>
<dbReference type="InterPro" id="IPR000792">
    <property type="entry name" value="Tscrpt_reg_LuxR_C"/>
</dbReference>
<dbReference type="PANTHER" id="PTHR48111">
    <property type="entry name" value="REGULATOR OF RPOS"/>
    <property type="match status" value="1"/>
</dbReference>
<protein>
    <submittedName>
        <fullName evidence="9">DNA-binding response regulator</fullName>
    </submittedName>
</protein>
<evidence type="ECO:0000256" key="1">
    <source>
        <dbReference type="ARBA" id="ARBA00022553"/>
    </source>
</evidence>
<comment type="caution">
    <text evidence="9">The sequence shown here is derived from an EMBL/GenBank/DDBJ whole genome shotgun (WGS) entry which is preliminary data.</text>
</comment>
<feature type="domain" description="HTH luxR-type" evidence="7">
    <location>
        <begin position="241"/>
        <end position="306"/>
    </location>
</feature>
<keyword evidence="4 9" id="KW-0238">DNA-binding</keyword>
<keyword evidence="10" id="KW-1185">Reference proteome</keyword>
<dbReference type="CDD" id="cd06170">
    <property type="entry name" value="LuxR_C_like"/>
    <property type="match status" value="1"/>
</dbReference>
<dbReference type="PROSITE" id="PS50110">
    <property type="entry name" value="RESPONSE_REGULATORY"/>
    <property type="match status" value="1"/>
</dbReference>
<dbReference type="AlphaFoldDB" id="A0A917F509"/>
<reference evidence="9" key="1">
    <citation type="journal article" date="2014" name="Int. J. Syst. Evol. Microbiol.">
        <title>Complete genome sequence of Corynebacterium casei LMG S-19264T (=DSM 44701T), isolated from a smear-ripened cheese.</title>
        <authorList>
            <consortium name="US DOE Joint Genome Institute (JGI-PGF)"/>
            <person name="Walter F."/>
            <person name="Albersmeier A."/>
            <person name="Kalinowski J."/>
            <person name="Ruckert C."/>
        </authorList>
    </citation>
    <scope>NUCLEOTIDE SEQUENCE</scope>
    <source>
        <strain evidence="9">CCM 7897</strain>
    </source>
</reference>
<dbReference type="GO" id="GO:0000156">
    <property type="term" value="F:phosphorelay response regulator activity"/>
    <property type="evidence" value="ECO:0007669"/>
    <property type="project" value="TreeGrafter"/>
</dbReference>
<dbReference type="GO" id="GO:0032993">
    <property type="term" value="C:protein-DNA complex"/>
    <property type="evidence" value="ECO:0007669"/>
    <property type="project" value="TreeGrafter"/>
</dbReference>
<reference evidence="9" key="2">
    <citation type="submission" date="2020-09" db="EMBL/GenBank/DDBJ databases">
        <authorList>
            <person name="Sun Q."/>
            <person name="Sedlacek I."/>
        </authorList>
    </citation>
    <scope>NUCLEOTIDE SEQUENCE</scope>
    <source>
        <strain evidence="9">CCM 7897</strain>
    </source>
</reference>
<dbReference type="PANTHER" id="PTHR48111:SF1">
    <property type="entry name" value="TWO-COMPONENT RESPONSE REGULATOR ORR33"/>
    <property type="match status" value="1"/>
</dbReference>
<dbReference type="GO" id="GO:0000976">
    <property type="term" value="F:transcription cis-regulatory region binding"/>
    <property type="evidence" value="ECO:0007669"/>
    <property type="project" value="TreeGrafter"/>
</dbReference>
<evidence type="ECO:0000256" key="3">
    <source>
        <dbReference type="ARBA" id="ARBA00023015"/>
    </source>
</evidence>
<evidence type="ECO:0000256" key="5">
    <source>
        <dbReference type="ARBA" id="ARBA00023163"/>
    </source>
</evidence>
<dbReference type="Proteomes" id="UP000606044">
    <property type="component" value="Unassembled WGS sequence"/>
</dbReference>
<dbReference type="SUPFAM" id="SSF46894">
    <property type="entry name" value="C-terminal effector domain of the bipartite response regulators"/>
    <property type="match status" value="1"/>
</dbReference>
<keyword evidence="2" id="KW-0902">Two-component regulatory system</keyword>
<gene>
    <name evidence="9" type="ORF">GCM10007301_03320</name>
</gene>
<dbReference type="RefSeq" id="WP_188574788.1">
    <property type="nucleotide sequence ID" value="NZ_BMCT01000001.1"/>
</dbReference>
<dbReference type="SMART" id="SM00448">
    <property type="entry name" value="REC"/>
    <property type="match status" value="1"/>
</dbReference>
<dbReference type="Gene3D" id="1.10.10.10">
    <property type="entry name" value="Winged helix-like DNA-binding domain superfamily/Winged helix DNA-binding domain"/>
    <property type="match status" value="1"/>
</dbReference>
<dbReference type="SMART" id="SM00421">
    <property type="entry name" value="HTH_LUXR"/>
    <property type="match status" value="1"/>
</dbReference>
<evidence type="ECO:0000259" key="7">
    <source>
        <dbReference type="PROSITE" id="PS50043"/>
    </source>
</evidence>
<dbReference type="SUPFAM" id="SSF52172">
    <property type="entry name" value="CheY-like"/>
    <property type="match status" value="1"/>
</dbReference>
<dbReference type="PROSITE" id="PS50043">
    <property type="entry name" value="HTH_LUXR_2"/>
    <property type="match status" value="1"/>
</dbReference>